<evidence type="ECO:0000313" key="1">
    <source>
        <dbReference type="EMBL" id="BDI33091.1"/>
    </source>
</evidence>
<sequence>MKQRAGLILLIAVALAVVIYSMIHKPQAQLTGPAQTQTGQAVPAAIDVHGYIGGEKLGFLADPDVTRILKDKYGIHVDATKLGSIEMVQGQTAGQDFLWPSSQVAQELYKERGGKMVKSDIIFNSPIVLYSWDFVTDALIKAKVVSKQGAEYYIVDLPKLIDMVNKKTKWKDIGLDQLYGAISVRSTDPAKSNSGMMFAGLMANISNGGEVVDDSTVTKTLPTLKSFFGRLGYMEGSSADQFDQFLKMGEGANPLVVGYESQLVEFGMANSQYRDMLKQRIRILYPRPTVWSSHPMIALNDKGAKLLDALQDPEIQKIAWEQHGFRSGLLGAQNDPKVLQLAGIPAKIENVIPMPTPRVMERIIKSVGGE</sequence>
<dbReference type="RefSeq" id="WP_119319239.1">
    <property type="nucleotide sequence ID" value="NZ_AP025739.1"/>
</dbReference>
<name>A0A402CP87_9BACT</name>
<accession>A0A402CP87</accession>
<keyword evidence="2" id="KW-1185">Reference proteome</keyword>
<organism evidence="1 2">
    <name type="scientific">Capsulimonas corticalis</name>
    <dbReference type="NCBI Taxonomy" id="2219043"/>
    <lineage>
        <taxon>Bacteria</taxon>
        <taxon>Bacillati</taxon>
        <taxon>Armatimonadota</taxon>
        <taxon>Armatimonadia</taxon>
        <taxon>Capsulimonadales</taxon>
        <taxon>Capsulimonadaceae</taxon>
        <taxon>Capsulimonas</taxon>
    </lineage>
</organism>
<proteinExistence type="predicted"/>
<protein>
    <submittedName>
        <fullName evidence="1">Uncharacterized protein</fullName>
    </submittedName>
</protein>
<gene>
    <name evidence="1" type="ORF">CCAX7_51420</name>
</gene>
<dbReference type="AlphaFoldDB" id="A0A402CP87"/>
<dbReference type="EMBL" id="AP025739">
    <property type="protein sequence ID" value="BDI33091.1"/>
    <property type="molecule type" value="Genomic_DNA"/>
</dbReference>
<dbReference type="OrthoDB" id="5418945at2"/>
<dbReference type="SUPFAM" id="SSF53850">
    <property type="entry name" value="Periplasmic binding protein-like II"/>
    <property type="match status" value="1"/>
</dbReference>
<evidence type="ECO:0000313" key="2">
    <source>
        <dbReference type="Proteomes" id="UP000287394"/>
    </source>
</evidence>
<dbReference type="KEGG" id="ccot:CCAX7_51420"/>
<reference evidence="1 2" key="1">
    <citation type="journal article" date="2019" name="Int. J. Syst. Evol. Microbiol.">
        <title>Capsulimonas corticalis gen. nov., sp. nov., an aerobic capsulated bacterium, of a novel bacterial order, Capsulimonadales ord. nov., of the class Armatimonadia of the phylum Armatimonadetes.</title>
        <authorList>
            <person name="Li J."/>
            <person name="Kudo C."/>
            <person name="Tonouchi A."/>
        </authorList>
    </citation>
    <scope>NUCLEOTIDE SEQUENCE [LARGE SCALE GENOMIC DNA]</scope>
    <source>
        <strain evidence="1 2">AX-7</strain>
    </source>
</reference>
<dbReference type="Proteomes" id="UP000287394">
    <property type="component" value="Chromosome"/>
</dbReference>